<dbReference type="FunFam" id="1.10.238.10:FF:000079">
    <property type="entry name" value="Calcium and integrin-binding family member 2"/>
    <property type="match status" value="1"/>
</dbReference>
<dbReference type="SUPFAM" id="SSF47473">
    <property type="entry name" value="EF-hand"/>
    <property type="match status" value="1"/>
</dbReference>
<dbReference type="Proteomes" id="UP000053097">
    <property type="component" value="Unassembled WGS sequence"/>
</dbReference>
<protein>
    <submittedName>
        <fullName evidence="6">Calcium and integrin-binding family member</fullName>
    </submittedName>
</protein>
<dbReference type="Proteomes" id="UP000279307">
    <property type="component" value="Chromosome 2"/>
</dbReference>
<dbReference type="AlphaFoldDB" id="A0A026W8I5"/>
<keyword evidence="8" id="KW-1185">Reference proteome</keyword>
<dbReference type="GO" id="GO:0000287">
    <property type="term" value="F:magnesium ion binding"/>
    <property type="evidence" value="ECO:0007669"/>
    <property type="project" value="TreeGrafter"/>
</dbReference>
<accession>A0A026W8I5</accession>
<feature type="domain" description="EF-hand" evidence="5">
    <location>
        <begin position="114"/>
        <end position="149"/>
    </location>
</feature>
<sequence>MGNKVATFTEEQLEDYQDCTFFTRKEILRIFKRFREIGDPGMIPRTLTPQEASTLRLPLSYLARIPELKENPFRERISEVFTQRSEQGHSTSSSEGMCFEEFLEMMSVFSEQAPRDLKVFYAFKIYDFDGDGVLGLGDLERTCRQLTRGGLSVEEVATVCQKVLEESDIDGDGALSYLEFEHVVTRASDFMATFHIRI</sequence>
<dbReference type="STRING" id="2015173.A0A026W8I5"/>
<keyword evidence="4" id="KW-0460">Magnesium</keyword>
<evidence type="ECO:0000313" key="7">
    <source>
        <dbReference type="EMBL" id="RLU25914.1"/>
    </source>
</evidence>
<dbReference type="PROSITE" id="PS00018">
    <property type="entry name" value="EF_HAND_1"/>
    <property type="match status" value="2"/>
</dbReference>
<dbReference type="EMBL" id="QOIP01000002">
    <property type="protein sequence ID" value="RLU25914.1"/>
    <property type="molecule type" value="Genomic_DNA"/>
</dbReference>
<evidence type="ECO:0000256" key="2">
    <source>
        <dbReference type="ARBA" id="ARBA00022737"/>
    </source>
</evidence>
<dbReference type="OMA" id="RDIKAWY"/>
<dbReference type="EMBL" id="KK107399">
    <property type="protein sequence ID" value="EZA51334.1"/>
    <property type="molecule type" value="Genomic_DNA"/>
</dbReference>
<evidence type="ECO:0000259" key="5">
    <source>
        <dbReference type="PROSITE" id="PS50222"/>
    </source>
</evidence>
<evidence type="ECO:0000313" key="8">
    <source>
        <dbReference type="Proteomes" id="UP000053097"/>
    </source>
</evidence>
<organism evidence="6 8">
    <name type="scientific">Ooceraea biroi</name>
    <name type="common">Clonal raider ant</name>
    <name type="synonym">Cerapachys biroi</name>
    <dbReference type="NCBI Taxonomy" id="2015173"/>
    <lineage>
        <taxon>Eukaryota</taxon>
        <taxon>Metazoa</taxon>
        <taxon>Ecdysozoa</taxon>
        <taxon>Arthropoda</taxon>
        <taxon>Hexapoda</taxon>
        <taxon>Insecta</taxon>
        <taxon>Pterygota</taxon>
        <taxon>Neoptera</taxon>
        <taxon>Endopterygota</taxon>
        <taxon>Hymenoptera</taxon>
        <taxon>Apocrita</taxon>
        <taxon>Aculeata</taxon>
        <taxon>Formicoidea</taxon>
        <taxon>Formicidae</taxon>
        <taxon>Dorylinae</taxon>
        <taxon>Ooceraea</taxon>
    </lineage>
</organism>
<dbReference type="InterPro" id="IPR002048">
    <property type="entry name" value="EF_hand_dom"/>
</dbReference>
<feature type="domain" description="EF-hand" evidence="5">
    <location>
        <begin position="155"/>
        <end position="190"/>
    </location>
</feature>
<keyword evidence="6" id="KW-0401">Integrin</keyword>
<keyword evidence="1" id="KW-0479">Metal-binding</keyword>
<reference evidence="7" key="2">
    <citation type="journal article" date="2018" name="Genome Res.">
        <title>The genomic architecture and molecular evolution of ant odorant receptors.</title>
        <authorList>
            <person name="McKenzie S.K."/>
            <person name="Kronauer D.J.C."/>
        </authorList>
    </citation>
    <scope>NUCLEOTIDE SEQUENCE [LARGE SCALE GENOMIC DNA]</scope>
    <source>
        <strain evidence="7">Clonal line C1</strain>
    </source>
</reference>
<dbReference type="InterPro" id="IPR011992">
    <property type="entry name" value="EF-hand-dom_pair"/>
</dbReference>
<dbReference type="SMART" id="SM00054">
    <property type="entry name" value="EFh"/>
    <property type="match status" value="2"/>
</dbReference>
<name>A0A026W8I5_OOCBI</name>
<dbReference type="OrthoDB" id="114727at2759"/>
<dbReference type="CDD" id="cd00051">
    <property type="entry name" value="EFh"/>
    <property type="match status" value="1"/>
</dbReference>
<evidence type="ECO:0000313" key="6">
    <source>
        <dbReference type="EMBL" id="EZA51334.1"/>
    </source>
</evidence>
<dbReference type="PANTHER" id="PTHR45791:SF6">
    <property type="entry name" value="CALCIUM AND INTEGRIN BINDING FAMILY MEMBER 2"/>
    <property type="match status" value="1"/>
</dbReference>
<dbReference type="PANTHER" id="PTHR45791">
    <property type="entry name" value="CALCIUM AND INTEGRIN BINDING FAMILY MEMBER 2"/>
    <property type="match status" value="1"/>
</dbReference>
<keyword evidence="2" id="KW-0677">Repeat</keyword>
<keyword evidence="3" id="KW-0106">Calcium</keyword>
<dbReference type="GO" id="GO:0005509">
    <property type="term" value="F:calcium ion binding"/>
    <property type="evidence" value="ECO:0007669"/>
    <property type="project" value="InterPro"/>
</dbReference>
<dbReference type="GO" id="GO:0007229">
    <property type="term" value="P:integrin-mediated signaling pathway"/>
    <property type="evidence" value="ECO:0007669"/>
    <property type="project" value="UniProtKB-KW"/>
</dbReference>
<dbReference type="InterPro" id="IPR051433">
    <property type="entry name" value="CIBP"/>
</dbReference>
<evidence type="ECO:0000256" key="1">
    <source>
        <dbReference type="ARBA" id="ARBA00022723"/>
    </source>
</evidence>
<dbReference type="GO" id="GO:0055074">
    <property type="term" value="P:calcium ion homeostasis"/>
    <property type="evidence" value="ECO:0007669"/>
    <property type="project" value="TreeGrafter"/>
</dbReference>
<reference evidence="6 8" key="1">
    <citation type="journal article" date="2014" name="Curr. Biol.">
        <title>The genome of the clonal raider ant Cerapachys biroi.</title>
        <authorList>
            <person name="Oxley P.R."/>
            <person name="Ji L."/>
            <person name="Fetter-Pruneda I."/>
            <person name="McKenzie S.K."/>
            <person name="Li C."/>
            <person name="Hu H."/>
            <person name="Zhang G."/>
            <person name="Kronauer D.J."/>
        </authorList>
    </citation>
    <scope>NUCLEOTIDE SEQUENCE [LARGE SCALE GENOMIC DNA]</scope>
</reference>
<gene>
    <name evidence="7" type="ORF">DMN91_002076</name>
    <name evidence="6" type="ORF">X777_10019</name>
</gene>
<dbReference type="PROSITE" id="PS50222">
    <property type="entry name" value="EF_HAND_2"/>
    <property type="match status" value="2"/>
</dbReference>
<proteinExistence type="predicted"/>
<dbReference type="Gene3D" id="1.10.238.10">
    <property type="entry name" value="EF-hand"/>
    <property type="match status" value="2"/>
</dbReference>
<dbReference type="InterPro" id="IPR018247">
    <property type="entry name" value="EF_Hand_1_Ca_BS"/>
</dbReference>
<reference evidence="7" key="3">
    <citation type="submission" date="2018-07" db="EMBL/GenBank/DDBJ databases">
        <authorList>
            <person name="Mckenzie S.K."/>
            <person name="Kronauer D.J.C."/>
        </authorList>
    </citation>
    <scope>NUCLEOTIDE SEQUENCE</scope>
    <source>
        <strain evidence="7">Clonal line C1</strain>
    </source>
</reference>
<evidence type="ECO:0000256" key="4">
    <source>
        <dbReference type="ARBA" id="ARBA00022842"/>
    </source>
</evidence>
<evidence type="ECO:0000256" key="3">
    <source>
        <dbReference type="ARBA" id="ARBA00022837"/>
    </source>
</evidence>
<dbReference type="Pfam" id="PF13499">
    <property type="entry name" value="EF-hand_7"/>
    <property type="match status" value="1"/>
</dbReference>